<name>A0ABX0HK79_9PROT</name>
<dbReference type="Gene3D" id="2.70.98.10">
    <property type="match status" value="1"/>
</dbReference>
<dbReference type="SUPFAM" id="SSF81296">
    <property type="entry name" value="E set domains"/>
    <property type="match status" value="1"/>
</dbReference>
<sequence>MVLTTVWRTVLPMVFRHDIAVASIAGLCVLGAGFAIANPAGFPGVRQGGGADRAAELIEDLRAVDTLPDTIRRVPEGETPDADQTVALDDHDLFVLASATGGASGAVPAVVSDTTGTASPQPVEASLQAGDDMANGSVADAQGATSQPVSDQAGQKFGFDTVKNKARALAATAYEKPSQRLPSAVANLGYDDYRRIRPRPRTADWIDSGSSFQVQYSPQGFLFKDRVRINMVENDIAAEKRFDPSKFNFYDLPLSDEDKASMGFAGMRLTTPLNSAGKFDEFLSFQGASYFRALGAENHYGISARGLALSTASPTGEEFPIFKEFWLVRPAAGTQEVTVYALLDSESITGAYRFRARPGATTEIQVDAVLYPRRDLTHIGIAPLTSMYEFGPQDPLKGREDFRPRVHDSEGLMIRLRNGEWVWRPLVNPSQLEISSFTSEMPYGFGLMQRNRDFDNYQDLEARYDQRPSLWIEPRSDWGPGHLALVEIPSANEFNDNIVSYWRPDAALKGGGEYEYSYTMYWGDNAPIKPSFAQVEATRVGVPINNSANRLFVIDFVSGNNALLDGAQIHVSSSAGTVQGVTLQENPVTGGRRLTFELSPEGANVAELRALLMRGGSPVSETWLYRWRR</sequence>
<evidence type="ECO:0000313" key="7">
    <source>
        <dbReference type="Proteomes" id="UP000818603"/>
    </source>
</evidence>
<gene>
    <name evidence="6" type="ORF">FF098_011290</name>
</gene>
<evidence type="ECO:0000259" key="5">
    <source>
        <dbReference type="Pfam" id="PF04349"/>
    </source>
</evidence>
<evidence type="ECO:0000313" key="6">
    <source>
        <dbReference type="EMBL" id="NHK28491.1"/>
    </source>
</evidence>
<dbReference type="InterPro" id="IPR007444">
    <property type="entry name" value="Glucan_biosyn_MdoG_C"/>
</dbReference>
<dbReference type="PANTHER" id="PTHR30504:SF2">
    <property type="entry name" value="GLUCANS BIOSYNTHESIS PROTEIN G"/>
    <property type="match status" value="1"/>
</dbReference>
<dbReference type="Proteomes" id="UP000818603">
    <property type="component" value="Unassembled WGS sequence"/>
</dbReference>
<dbReference type="InterPro" id="IPR013783">
    <property type="entry name" value="Ig-like_fold"/>
</dbReference>
<dbReference type="Pfam" id="PF04349">
    <property type="entry name" value="MdoG"/>
    <property type="match status" value="1"/>
</dbReference>
<feature type="domain" description="Glucan biosynthesis periplasmic MdoG C-terminal" evidence="5">
    <location>
        <begin position="157"/>
        <end position="627"/>
    </location>
</feature>
<proteinExistence type="inferred from homology"/>
<keyword evidence="7" id="KW-1185">Reference proteome</keyword>
<keyword evidence="4" id="KW-0574">Periplasm</keyword>
<organism evidence="6 7">
    <name type="scientific">Aquisalinus luteolus</name>
    <dbReference type="NCBI Taxonomy" id="1566827"/>
    <lineage>
        <taxon>Bacteria</taxon>
        <taxon>Pseudomonadati</taxon>
        <taxon>Pseudomonadota</taxon>
        <taxon>Alphaproteobacteria</taxon>
        <taxon>Parvularculales</taxon>
        <taxon>Parvularculaceae</taxon>
        <taxon>Aquisalinus</taxon>
    </lineage>
</organism>
<dbReference type="PANTHER" id="PTHR30504">
    <property type="entry name" value="GLUCANS BIOSYNTHESIS PROTEIN"/>
    <property type="match status" value="1"/>
</dbReference>
<reference evidence="6 7" key="1">
    <citation type="submission" date="2020-02" db="EMBL/GenBank/DDBJ databases">
        <title>Genome sequence of Parvularcula flava strain NH6-79.</title>
        <authorList>
            <person name="Abdul Karim M.H."/>
            <person name="Lam M.Q."/>
            <person name="Chen S.J."/>
            <person name="Yahya A."/>
            <person name="Shahir S."/>
            <person name="Shamsir M.S."/>
            <person name="Chong C.S."/>
        </authorList>
    </citation>
    <scope>NUCLEOTIDE SEQUENCE [LARGE SCALE GENOMIC DNA]</scope>
    <source>
        <strain evidence="6 7">NH6-79</strain>
    </source>
</reference>
<dbReference type="InterPro" id="IPR014718">
    <property type="entry name" value="GH-type_carb-bd"/>
</dbReference>
<evidence type="ECO:0000256" key="1">
    <source>
        <dbReference type="ARBA" id="ARBA00004418"/>
    </source>
</evidence>
<protein>
    <submittedName>
        <fullName evidence="6">Glucan biosynthesis protein G</fullName>
    </submittedName>
</protein>
<dbReference type="InterPro" id="IPR014756">
    <property type="entry name" value="Ig_E-set"/>
</dbReference>
<comment type="caution">
    <text evidence="6">The sequence shown here is derived from an EMBL/GenBank/DDBJ whole genome shotgun (WGS) entry which is preliminary data.</text>
</comment>
<comment type="pathway">
    <text evidence="2">Glycan metabolism; osmoregulated periplasmic glucan (OPG) biosynthesis.</text>
</comment>
<dbReference type="InterPro" id="IPR014438">
    <property type="entry name" value="Glucan_biosyn_MdoG/MdoD"/>
</dbReference>
<evidence type="ECO:0000256" key="4">
    <source>
        <dbReference type="ARBA" id="ARBA00022764"/>
    </source>
</evidence>
<dbReference type="InterPro" id="IPR011013">
    <property type="entry name" value="Gal_mutarotase_sf_dom"/>
</dbReference>
<dbReference type="EMBL" id="VCJR02000002">
    <property type="protein sequence ID" value="NHK28491.1"/>
    <property type="molecule type" value="Genomic_DNA"/>
</dbReference>
<evidence type="ECO:0000256" key="2">
    <source>
        <dbReference type="ARBA" id="ARBA00005001"/>
    </source>
</evidence>
<dbReference type="SUPFAM" id="SSF74650">
    <property type="entry name" value="Galactose mutarotase-like"/>
    <property type="match status" value="1"/>
</dbReference>
<accession>A0ABX0HK79</accession>
<dbReference type="Gene3D" id="2.60.40.10">
    <property type="entry name" value="Immunoglobulins"/>
    <property type="match status" value="1"/>
</dbReference>
<comment type="subcellular location">
    <subcellularLocation>
        <location evidence="1">Periplasm</location>
    </subcellularLocation>
</comment>
<comment type="similarity">
    <text evidence="3">Belongs to the OpgD/OpgG family.</text>
</comment>
<evidence type="ECO:0000256" key="3">
    <source>
        <dbReference type="ARBA" id="ARBA00009284"/>
    </source>
</evidence>